<proteinExistence type="predicted"/>
<evidence type="ECO:0000313" key="4">
    <source>
        <dbReference type="Proteomes" id="UP000594261"/>
    </source>
</evidence>
<dbReference type="InParanoid" id="A0A7N2R018"/>
<feature type="compositionally biased region" description="Gly residues" evidence="1">
    <location>
        <begin position="1"/>
        <end position="11"/>
    </location>
</feature>
<reference evidence="4" key="1">
    <citation type="journal article" date="2016" name="G3 (Bethesda)">
        <title>First Draft Assembly and Annotation of the Genome of a California Endemic Oak Quercus lobata Nee (Fagaceae).</title>
        <authorList>
            <person name="Sork V.L."/>
            <person name="Fitz-Gibbon S.T."/>
            <person name="Puiu D."/>
            <person name="Crepeau M."/>
            <person name="Gugger P.F."/>
            <person name="Sherman R."/>
            <person name="Stevens K."/>
            <person name="Langley C.H."/>
            <person name="Pellegrini M."/>
            <person name="Salzberg S.L."/>
        </authorList>
    </citation>
    <scope>NUCLEOTIDE SEQUENCE [LARGE SCALE GENOMIC DNA]</scope>
    <source>
        <strain evidence="4">cv. SW786</strain>
    </source>
</reference>
<keyword evidence="2" id="KW-0472">Membrane</keyword>
<dbReference type="Gramene" id="QL02p087926:mrna">
    <property type="protein sequence ID" value="QL02p087926:mrna"/>
    <property type="gene ID" value="QL02p087926"/>
</dbReference>
<name>A0A7N2R018_QUELO</name>
<accession>A0A7N2R018</accession>
<feature type="transmembrane region" description="Helical" evidence="2">
    <location>
        <begin position="48"/>
        <end position="68"/>
    </location>
</feature>
<evidence type="ECO:0000256" key="1">
    <source>
        <dbReference type="SAM" id="MobiDB-lite"/>
    </source>
</evidence>
<keyword evidence="4" id="KW-1185">Reference proteome</keyword>
<feature type="region of interest" description="Disordered" evidence="1">
    <location>
        <begin position="1"/>
        <end position="42"/>
    </location>
</feature>
<dbReference type="AlphaFoldDB" id="A0A7N2R018"/>
<feature type="transmembrane region" description="Helical" evidence="2">
    <location>
        <begin position="219"/>
        <end position="240"/>
    </location>
</feature>
<evidence type="ECO:0000256" key="2">
    <source>
        <dbReference type="SAM" id="Phobius"/>
    </source>
</evidence>
<evidence type="ECO:0008006" key="5">
    <source>
        <dbReference type="Google" id="ProtNLM"/>
    </source>
</evidence>
<feature type="transmembrane region" description="Helical" evidence="2">
    <location>
        <begin position="151"/>
        <end position="169"/>
    </location>
</feature>
<dbReference type="EnsemblPlants" id="QL02p087926:mrna">
    <property type="protein sequence ID" value="QL02p087926:mrna"/>
    <property type="gene ID" value="QL02p087926"/>
</dbReference>
<organism evidence="3 4">
    <name type="scientific">Quercus lobata</name>
    <name type="common">Valley oak</name>
    <dbReference type="NCBI Taxonomy" id="97700"/>
    <lineage>
        <taxon>Eukaryota</taxon>
        <taxon>Viridiplantae</taxon>
        <taxon>Streptophyta</taxon>
        <taxon>Embryophyta</taxon>
        <taxon>Tracheophyta</taxon>
        <taxon>Spermatophyta</taxon>
        <taxon>Magnoliopsida</taxon>
        <taxon>eudicotyledons</taxon>
        <taxon>Gunneridae</taxon>
        <taxon>Pentapetalae</taxon>
        <taxon>rosids</taxon>
        <taxon>fabids</taxon>
        <taxon>Fagales</taxon>
        <taxon>Fagaceae</taxon>
        <taxon>Quercus</taxon>
    </lineage>
</organism>
<dbReference type="InterPro" id="IPR033579">
    <property type="entry name" value="TMEM128"/>
</dbReference>
<evidence type="ECO:0000313" key="3">
    <source>
        <dbReference type="EnsemblPlants" id="QL02p087926:mrna"/>
    </source>
</evidence>
<dbReference type="Proteomes" id="UP000594261">
    <property type="component" value="Chromosome 2"/>
</dbReference>
<sequence length="250" mass="28328">MSGGTPTGGGYMRQRHSQGYASSGDDLEDDACSRTRPTSPSVPRNRTWIEILENFLWLASAVFIIYYGDRRSNLIYLLLHDGRIRRINGGLIRLRSHVQTDESSYILYIFTGLSLYGQELCSSVALLGLLYKENQGSNPPPPLVTIVKKTPLYLGMLGVGLNVLIFVYSSMSIWSVRRFDEKWELTSISVLPFVTLLGLVSFCLLCFALWPIWSFLSLPLLFTLFMAGMVIFPQILIGTFRPQYDMFRID</sequence>
<dbReference type="Pfam" id="PF20479">
    <property type="entry name" value="TMEM128"/>
    <property type="match status" value="1"/>
</dbReference>
<keyword evidence="2" id="KW-0812">Transmembrane</keyword>
<feature type="transmembrane region" description="Helical" evidence="2">
    <location>
        <begin position="190"/>
        <end position="213"/>
    </location>
</feature>
<keyword evidence="2" id="KW-1133">Transmembrane helix</keyword>
<dbReference type="PANTHER" id="PTHR31134:SF1">
    <property type="entry name" value="TRANSMEMBRANE PROTEIN 128"/>
    <property type="match status" value="1"/>
</dbReference>
<dbReference type="OMA" id="WELWSIS"/>
<dbReference type="FunCoup" id="A0A7N2R018">
    <property type="interactions" value="58"/>
</dbReference>
<protein>
    <recommendedName>
        <fullName evidence="5">Transmembrane protein</fullName>
    </recommendedName>
</protein>
<dbReference type="PANTHER" id="PTHR31134">
    <property type="entry name" value="TRANSMEMBRANE PROTEIN 128"/>
    <property type="match status" value="1"/>
</dbReference>
<reference evidence="3" key="2">
    <citation type="submission" date="2021-01" db="UniProtKB">
        <authorList>
            <consortium name="EnsemblPlants"/>
        </authorList>
    </citation>
    <scope>IDENTIFICATION</scope>
</reference>